<dbReference type="NCBIfam" id="NF033734">
    <property type="entry name" value="MFS_ArsJ"/>
    <property type="match status" value="1"/>
</dbReference>
<dbReference type="RefSeq" id="WP_161339787.1">
    <property type="nucleotide sequence ID" value="NZ_JBHSDG010000003.1"/>
</dbReference>
<feature type="transmembrane region" description="Helical" evidence="4">
    <location>
        <begin position="42"/>
        <end position="64"/>
    </location>
</feature>
<comment type="caution">
    <text evidence="5">The sequence shown here is derived from an EMBL/GenBank/DDBJ whole genome shotgun (WGS) entry which is preliminary data.</text>
</comment>
<evidence type="ECO:0000256" key="3">
    <source>
        <dbReference type="ARBA" id="ARBA00023136"/>
    </source>
</evidence>
<dbReference type="OrthoDB" id="186809at2"/>
<dbReference type="InterPro" id="IPR011701">
    <property type="entry name" value="MFS"/>
</dbReference>
<name>A0A845MJ50_9PROT</name>
<accession>A0A845MJ50</accession>
<keyword evidence="3 4" id="KW-0472">Membrane</keyword>
<feature type="transmembrane region" description="Helical" evidence="4">
    <location>
        <begin position="289"/>
        <end position="311"/>
    </location>
</feature>
<organism evidence="5 6">
    <name type="scientific">Sneathiella chungangensis</name>
    <dbReference type="NCBI Taxonomy" id="1418234"/>
    <lineage>
        <taxon>Bacteria</taxon>
        <taxon>Pseudomonadati</taxon>
        <taxon>Pseudomonadota</taxon>
        <taxon>Alphaproteobacteria</taxon>
        <taxon>Sneathiellales</taxon>
        <taxon>Sneathiellaceae</taxon>
        <taxon>Sneathiella</taxon>
    </lineage>
</organism>
<keyword evidence="1 4" id="KW-0812">Transmembrane</keyword>
<dbReference type="AlphaFoldDB" id="A0A845MJ50"/>
<dbReference type="GO" id="GO:0022857">
    <property type="term" value="F:transmembrane transporter activity"/>
    <property type="evidence" value="ECO:0007669"/>
    <property type="project" value="InterPro"/>
</dbReference>
<dbReference type="SUPFAM" id="SSF103473">
    <property type="entry name" value="MFS general substrate transporter"/>
    <property type="match status" value="1"/>
</dbReference>
<proteinExistence type="predicted"/>
<dbReference type="PANTHER" id="PTHR23547:SF1">
    <property type="entry name" value="MAJOR FACILITATOR SUPERFAMILY MFS_1"/>
    <property type="match status" value="1"/>
</dbReference>
<evidence type="ECO:0000313" key="5">
    <source>
        <dbReference type="EMBL" id="MZR23307.1"/>
    </source>
</evidence>
<keyword evidence="2 4" id="KW-1133">Transmembrane helix</keyword>
<dbReference type="InterPro" id="IPR036259">
    <property type="entry name" value="MFS_trans_sf"/>
</dbReference>
<dbReference type="Pfam" id="PF07690">
    <property type="entry name" value="MFS_1"/>
    <property type="match status" value="1"/>
</dbReference>
<protein>
    <submittedName>
        <fullName evidence="5">Organoarsenical effux MFS transporter ArsJ</fullName>
    </submittedName>
</protein>
<dbReference type="Gene3D" id="1.20.1250.20">
    <property type="entry name" value="MFS general substrate transporter like domains"/>
    <property type="match status" value="2"/>
</dbReference>
<sequence>MRALRDYAVVTSAYWGLTLTDGALRMLVLLHFHTLGYTPIELAALFVLYEFFGVVTNLMGGWIAVRLGLRFTLYAGLWLQIAALFMLSQLDAGWSKEFSVLYVFLSQGLSGIAKDLTKMSAKSSIRILVPDNSNSLLFRWVAALTGSKNALKGLGFFLGGVLLSSVGFEDALVLMGAGLIVILVLSYLLLRRLEGEVKSKPPFSRIFSKTRDINFIALARFFLFGGRDIWFVVGVPLFLQEVLGWGFTEIGTFMAAWVIAYGFVQAITPRFIRKSADGLTSEIRAASRWAAALAVVPLLIAGIIYFGSLYASPADRFLIFAAAIIGGLAVFGICFAINSSLHSYLILAISEVENTTLNVGFYYMANAGGRLMGTLFSGLLYQAGGVEACLAGSAVMIAASAVFVRDIGRKETIAKVS</sequence>
<dbReference type="InterPro" id="IPR047769">
    <property type="entry name" value="MFS_ArsJ"/>
</dbReference>
<dbReference type="PANTHER" id="PTHR23547">
    <property type="entry name" value="MAJOR FACILITATOR SUPERFAMILY DOMAIN, GENERAL SUBSTRATE TRANSPORTER"/>
    <property type="match status" value="1"/>
</dbReference>
<dbReference type="Proteomes" id="UP000445696">
    <property type="component" value="Unassembled WGS sequence"/>
</dbReference>
<keyword evidence="6" id="KW-1185">Reference proteome</keyword>
<feature type="transmembrane region" description="Helical" evidence="4">
    <location>
        <begin position="71"/>
        <end position="87"/>
    </location>
</feature>
<feature type="transmembrane region" description="Helical" evidence="4">
    <location>
        <begin position="344"/>
        <end position="365"/>
    </location>
</feature>
<feature type="transmembrane region" description="Helical" evidence="4">
    <location>
        <begin position="171"/>
        <end position="190"/>
    </location>
</feature>
<feature type="transmembrane region" description="Helical" evidence="4">
    <location>
        <begin position="215"/>
        <end position="239"/>
    </location>
</feature>
<evidence type="ECO:0000256" key="1">
    <source>
        <dbReference type="ARBA" id="ARBA00022692"/>
    </source>
</evidence>
<gene>
    <name evidence="5" type="primary">arsJ</name>
    <name evidence="5" type="ORF">GQF03_13300</name>
</gene>
<evidence type="ECO:0000313" key="6">
    <source>
        <dbReference type="Proteomes" id="UP000445696"/>
    </source>
</evidence>
<reference evidence="5 6" key="1">
    <citation type="journal article" date="2014" name="Int. J. Syst. Evol. Microbiol.">
        <title>Sneathiella chungangensis sp. nov., isolated from a marine sand, and emended description of the genus Sneathiella.</title>
        <authorList>
            <person name="Siamphan C."/>
            <person name="Kim H."/>
            <person name="Lee J.S."/>
            <person name="Kim W."/>
        </authorList>
    </citation>
    <scope>NUCLEOTIDE SEQUENCE [LARGE SCALE GENOMIC DNA]</scope>
    <source>
        <strain evidence="5 6">KCTC 32476</strain>
    </source>
</reference>
<feature type="transmembrane region" description="Helical" evidence="4">
    <location>
        <begin position="317"/>
        <end position="337"/>
    </location>
</feature>
<evidence type="ECO:0000256" key="4">
    <source>
        <dbReference type="SAM" id="Phobius"/>
    </source>
</evidence>
<feature type="transmembrane region" description="Helical" evidence="4">
    <location>
        <begin position="245"/>
        <end position="268"/>
    </location>
</feature>
<evidence type="ECO:0000256" key="2">
    <source>
        <dbReference type="ARBA" id="ARBA00022989"/>
    </source>
</evidence>
<feature type="transmembrane region" description="Helical" evidence="4">
    <location>
        <begin position="385"/>
        <end position="404"/>
    </location>
</feature>
<dbReference type="EMBL" id="WTVA01000015">
    <property type="protein sequence ID" value="MZR23307.1"/>
    <property type="molecule type" value="Genomic_DNA"/>
</dbReference>
<feature type="transmembrane region" description="Helical" evidence="4">
    <location>
        <begin position="7"/>
        <end position="30"/>
    </location>
</feature>